<feature type="transmembrane region" description="Helical" evidence="10">
    <location>
        <begin position="51"/>
        <end position="71"/>
    </location>
</feature>
<organism evidence="11 12">
    <name type="scientific">Eumeta variegata</name>
    <name type="common">Bagworm moth</name>
    <name type="synonym">Eumeta japonica</name>
    <dbReference type="NCBI Taxonomy" id="151549"/>
    <lineage>
        <taxon>Eukaryota</taxon>
        <taxon>Metazoa</taxon>
        <taxon>Ecdysozoa</taxon>
        <taxon>Arthropoda</taxon>
        <taxon>Hexapoda</taxon>
        <taxon>Insecta</taxon>
        <taxon>Pterygota</taxon>
        <taxon>Neoptera</taxon>
        <taxon>Endopterygota</taxon>
        <taxon>Lepidoptera</taxon>
        <taxon>Glossata</taxon>
        <taxon>Ditrysia</taxon>
        <taxon>Tineoidea</taxon>
        <taxon>Psychidae</taxon>
        <taxon>Oiketicinae</taxon>
        <taxon>Eumeta</taxon>
    </lineage>
</organism>
<keyword evidence="5 10" id="KW-0552">Olfaction</keyword>
<dbReference type="InterPro" id="IPR004117">
    <property type="entry name" value="7tm6_olfct_rcpt"/>
</dbReference>
<dbReference type="Proteomes" id="UP000299102">
    <property type="component" value="Unassembled WGS sequence"/>
</dbReference>
<evidence type="ECO:0000313" key="12">
    <source>
        <dbReference type="Proteomes" id="UP000299102"/>
    </source>
</evidence>
<keyword evidence="6 10" id="KW-1133">Transmembrane helix</keyword>
<dbReference type="GO" id="GO:0005886">
    <property type="term" value="C:plasma membrane"/>
    <property type="evidence" value="ECO:0007669"/>
    <property type="project" value="UniProtKB-SubCell"/>
</dbReference>
<keyword evidence="9 10" id="KW-0807">Transducer</keyword>
<evidence type="ECO:0000313" key="11">
    <source>
        <dbReference type="EMBL" id="GBP55345.1"/>
    </source>
</evidence>
<name>A0A4C1WZ66_EUMVA</name>
<evidence type="ECO:0000256" key="3">
    <source>
        <dbReference type="ARBA" id="ARBA00022606"/>
    </source>
</evidence>
<feature type="transmembrane region" description="Helical" evidence="10">
    <location>
        <begin position="321"/>
        <end position="338"/>
    </location>
</feature>
<keyword evidence="7 10" id="KW-0472">Membrane</keyword>
<keyword evidence="12" id="KW-1185">Reference proteome</keyword>
<feature type="transmembrane region" description="Helical" evidence="10">
    <location>
        <begin position="297"/>
        <end position="315"/>
    </location>
</feature>
<dbReference type="PANTHER" id="PTHR21137:SF35">
    <property type="entry name" value="ODORANT RECEPTOR 19A-RELATED"/>
    <property type="match status" value="1"/>
</dbReference>
<keyword evidence="4 10" id="KW-0812">Transmembrane</keyword>
<comment type="caution">
    <text evidence="10">Lacks conserved residue(s) required for the propagation of feature annotation.</text>
</comment>
<evidence type="ECO:0000256" key="6">
    <source>
        <dbReference type="ARBA" id="ARBA00022989"/>
    </source>
</evidence>
<protein>
    <recommendedName>
        <fullName evidence="10">Odorant receptor</fullName>
    </recommendedName>
</protein>
<evidence type="ECO:0000256" key="8">
    <source>
        <dbReference type="ARBA" id="ARBA00023170"/>
    </source>
</evidence>
<evidence type="ECO:0000256" key="9">
    <source>
        <dbReference type="ARBA" id="ARBA00023224"/>
    </source>
</evidence>
<evidence type="ECO:0000256" key="5">
    <source>
        <dbReference type="ARBA" id="ARBA00022725"/>
    </source>
</evidence>
<feature type="transmembrane region" description="Helical" evidence="10">
    <location>
        <begin position="83"/>
        <end position="104"/>
    </location>
</feature>
<accession>A0A4C1WZ66</accession>
<dbReference type="AlphaFoldDB" id="A0A4C1WZ66"/>
<reference evidence="11 12" key="1">
    <citation type="journal article" date="2019" name="Commun. Biol.">
        <title>The bagworm genome reveals a unique fibroin gene that provides high tensile strength.</title>
        <authorList>
            <person name="Kono N."/>
            <person name="Nakamura H."/>
            <person name="Ohtoshi R."/>
            <person name="Tomita M."/>
            <person name="Numata K."/>
            <person name="Arakawa K."/>
        </authorList>
    </citation>
    <scope>NUCLEOTIDE SEQUENCE [LARGE SCALE GENOMIC DNA]</scope>
</reference>
<feature type="transmembrane region" description="Helical" evidence="10">
    <location>
        <begin position="142"/>
        <end position="159"/>
    </location>
</feature>
<dbReference type="GO" id="GO:0007165">
    <property type="term" value="P:signal transduction"/>
    <property type="evidence" value="ECO:0007669"/>
    <property type="project" value="UniProtKB-KW"/>
</dbReference>
<feature type="transmembrane region" description="Helical" evidence="10">
    <location>
        <begin position="197"/>
        <end position="220"/>
    </location>
</feature>
<evidence type="ECO:0000256" key="1">
    <source>
        <dbReference type="ARBA" id="ARBA00004651"/>
    </source>
</evidence>
<dbReference type="GO" id="GO:0005549">
    <property type="term" value="F:odorant binding"/>
    <property type="evidence" value="ECO:0007669"/>
    <property type="project" value="InterPro"/>
</dbReference>
<sequence>MSTVKSIRYIKNMLKSNTVESLMWVVHLSDVLSGLGLFTRKGLVSAFAKRVVEVGHLLLLSHMYIFGVYAYVHHYESDLLTKIQSIVYIVGFLTYSNALLWIIFTRSDVEEIKKLIKISDSLAQETVVSSDRHKSLMSSVKWFILTFYTVIFIQSMIYIPTHTSTRALTDPTLYRMVPCVGIGQVDKYPNKGVCKTIIALQVWMLVTVLIYFTNMFLLLIGHLAAMYELLVEEMTDIPQQLQIYPDDVPESSTAAVETRTVLDQELVRRHLEKVVSRHTLLLMTIDKVKNLYSSRTGVDFGLNLIVIFVVIILPLHDILKLSAYIGYSVLHLLLYCIACQRLENASQKFERAVYCCGWEEFDVPNRKSIFVMLVQAQKPLAAAIGRPEKKSAVRKAPQTQALCSMNADSSSKCAWDQRRGHGRRYGPGARQLQAVAMDR</sequence>
<keyword evidence="8 10" id="KW-0675">Receptor</keyword>
<evidence type="ECO:0000256" key="2">
    <source>
        <dbReference type="ARBA" id="ARBA00022475"/>
    </source>
</evidence>
<comment type="similarity">
    <text evidence="10">Belongs to the insect chemoreceptor superfamily. Heteromeric odorant receptor channel (TC 1.A.69) family.</text>
</comment>
<dbReference type="PANTHER" id="PTHR21137">
    <property type="entry name" value="ODORANT RECEPTOR"/>
    <property type="match status" value="1"/>
</dbReference>
<gene>
    <name evidence="11" type="ORF">EVAR_31865_1</name>
</gene>
<comment type="caution">
    <text evidence="11">The sequence shown here is derived from an EMBL/GenBank/DDBJ whole genome shotgun (WGS) entry which is preliminary data.</text>
</comment>
<evidence type="ECO:0000256" key="7">
    <source>
        <dbReference type="ARBA" id="ARBA00023136"/>
    </source>
</evidence>
<proteinExistence type="inferred from homology"/>
<comment type="subcellular location">
    <subcellularLocation>
        <location evidence="1 10">Cell membrane</location>
        <topology evidence="1 10">Multi-pass membrane protein</topology>
    </subcellularLocation>
</comment>
<evidence type="ECO:0000256" key="4">
    <source>
        <dbReference type="ARBA" id="ARBA00022692"/>
    </source>
</evidence>
<keyword evidence="3 10" id="KW-0716">Sensory transduction</keyword>
<evidence type="ECO:0000256" key="10">
    <source>
        <dbReference type="RuleBase" id="RU351113"/>
    </source>
</evidence>
<keyword evidence="2" id="KW-1003">Cell membrane</keyword>
<dbReference type="OrthoDB" id="7408385at2759"/>
<dbReference type="GO" id="GO:0004984">
    <property type="term" value="F:olfactory receptor activity"/>
    <property type="evidence" value="ECO:0007669"/>
    <property type="project" value="InterPro"/>
</dbReference>
<dbReference type="Pfam" id="PF02949">
    <property type="entry name" value="7tm_6"/>
    <property type="match status" value="1"/>
</dbReference>
<dbReference type="EMBL" id="BGZK01000666">
    <property type="protein sequence ID" value="GBP55345.1"/>
    <property type="molecule type" value="Genomic_DNA"/>
</dbReference>